<reference evidence="2 3" key="1">
    <citation type="journal article" date="2021" name="bioRxiv">
        <title>Unraveling nitrogen, sulfur and carbon metabolic pathways and microbial community transcriptional responses to substrate deprivation and toxicity stresses in a bioreactor mimicking anoxic brackish coastal sediment conditions.</title>
        <authorList>
            <person name="Martins P.D."/>
            <person name="Echeveste M.J."/>
            <person name="Arshad A."/>
            <person name="Kurth J."/>
            <person name="Ouboter H."/>
            <person name="Jetten M.S.M."/>
            <person name="Welte C.U."/>
        </authorList>
    </citation>
    <scope>NUCLEOTIDE SEQUENCE [LARGE SCALE GENOMIC DNA]</scope>
    <source>
        <strain evidence="2">MAG_38</strain>
    </source>
</reference>
<evidence type="ECO:0000313" key="2">
    <source>
        <dbReference type="EMBL" id="MBZ0160871.1"/>
    </source>
</evidence>
<sequence>MILVDTSVWIEQLRRGSERLQSLLYDEQVLCHPFIIGELACGTLRNRQEILRLLSVLPKALVADHEEVVHLVEGRHLYGRGLGWVDVHLLASSILTRCTLWTLDKQLKQVAAALKISM</sequence>
<dbReference type="Gene3D" id="3.40.50.1010">
    <property type="entry name" value="5'-nuclease"/>
    <property type="match status" value="1"/>
</dbReference>
<dbReference type="AlphaFoldDB" id="A0AAJ1AKH4"/>
<dbReference type="InterPro" id="IPR002716">
    <property type="entry name" value="PIN_dom"/>
</dbReference>
<dbReference type="Proteomes" id="UP001197609">
    <property type="component" value="Unassembled WGS sequence"/>
</dbReference>
<dbReference type="EMBL" id="JAIOIU010000159">
    <property type="protein sequence ID" value="MBZ0160871.1"/>
    <property type="molecule type" value="Genomic_DNA"/>
</dbReference>
<evidence type="ECO:0000259" key="1">
    <source>
        <dbReference type="Pfam" id="PF01850"/>
    </source>
</evidence>
<name>A0AAJ1AKH4_9BACT</name>
<dbReference type="Pfam" id="PF01850">
    <property type="entry name" value="PIN"/>
    <property type="match status" value="1"/>
</dbReference>
<comment type="caution">
    <text evidence="2">The sequence shown here is derived from an EMBL/GenBank/DDBJ whole genome shotgun (WGS) entry which is preliminary data.</text>
</comment>
<dbReference type="InterPro" id="IPR029060">
    <property type="entry name" value="PIN-like_dom_sf"/>
</dbReference>
<dbReference type="SUPFAM" id="SSF88723">
    <property type="entry name" value="PIN domain-like"/>
    <property type="match status" value="1"/>
</dbReference>
<protein>
    <submittedName>
        <fullName evidence="2">PIN domain-containing protein</fullName>
    </submittedName>
</protein>
<proteinExistence type="predicted"/>
<feature type="domain" description="PIN" evidence="1">
    <location>
        <begin position="2"/>
        <end position="111"/>
    </location>
</feature>
<evidence type="ECO:0000313" key="3">
    <source>
        <dbReference type="Proteomes" id="UP001197609"/>
    </source>
</evidence>
<gene>
    <name evidence="2" type="ORF">K8G79_12180</name>
</gene>
<accession>A0AAJ1AKH4</accession>
<organism evidence="2 3">
    <name type="scientific">Candidatus Methylomirabilis tolerans</name>
    <dbReference type="NCBI Taxonomy" id="3123416"/>
    <lineage>
        <taxon>Bacteria</taxon>
        <taxon>Candidatus Methylomirabilota</taxon>
        <taxon>Candidatus Methylomirabilia</taxon>
        <taxon>Candidatus Methylomirabilales</taxon>
        <taxon>Candidatus Methylomirabilaceae</taxon>
        <taxon>Candidatus Methylomirabilis</taxon>
    </lineage>
</organism>